<feature type="transmembrane region" description="Helical" evidence="2">
    <location>
        <begin position="559"/>
        <end position="576"/>
    </location>
</feature>
<evidence type="ECO:0000256" key="2">
    <source>
        <dbReference type="SAM" id="Phobius"/>
    </source>
</evidence>
<feature type="region of interest" description="Disordered" evidence="1">
    <location>
        <begin position="405"/>
        <end position="428"/>
    </location>
</feature>
<name>A0A7M2TFM2_STRCW</name>
<feature type="transmembrane region" description="Helical" evidence="2">
    <location>
        <begin position="795"/>
        <end position="816"/>
    </location>
</feature>
<feature type="compositionally biased region" description="Basic and acidic residues" evidence="1">
    <location>
        <begin position="1090"/>
        <end position="1102"/>
    </location>
</feature>
<keyword evidence="4" id="KW-1185">Reference proteome</keyword>
<dbReference type="AlphaFoldDB" id="A0A7M2TFM2"/>
<protein>
    <submittedName>
        <fullName evidence="3">Glycosyltransferase</fullName>
    </submittedName>
</protein>
<feature type="transmembrane region" description="Helical" evidence="2">
    <location>
        <begin position="734"/>
        <end position="751"/>
    </location>
</feature>
<reference evidence="3 4" key="1">
    <citation type="submission" date="2020-10" db="EMBL/GenBank/DDBJ databases">
        <title>Streptomyces chromofuscus complate genome analysis.</title>
        <authorList>
            <person name="Anwar N."/>
        </authorList>
    </citation>
    <scope>NUCLEOTIDE SEQUENCE [LARGE SCALE GENOMIC DNA]</scope>
    <source>
        <strain evidence="3 4">DSM 40273</strain>
    </source>
</reference>
<dbReference type="PANTHER" id="PTHR43685:SF3">
    <property type="entry name" value="SLR2126 PROTEIN"/>
    <property type="match status" value="1"/>
</dbReference>
<dbReference type="SUPFAM" id="SSF53448">
    <property type="entry name" value="Nucleotide-diphospho-sugar transferases"/>
    <property type="match status" value="1"/>
</dbReference>
<gene>
    <name evidence="3" type="ORF">IPT68_14670</name>
</gene>
<feature type="transmembrane region" description="Helical" evidence="2">
    <location>
        <begin position="757"/>
        <end position="775"/>
    </location>
</feature>
<keyword evidence="2" id="KW-0472">Membrane</keyword>
<dbReference type="InterPro" id="IPR029044">
    <property type="entry name" value="Nucleotide-diphossugar_trans"/>
</dbReference>
<keyword evidence="2" id="KW-0812">Transmembrane</keyword>
<dbReference type="KEGG" id="schf:IPT68_14670"/>
<keyword evidence="2" id="KW-1133">Transmembrane helix</keyword>
<feature type="compositionally biased region" description="Low complexity" evidence="1">
    <location>
        <begin position="1106"/>
        <end position="1119"/>
    </location>
</feature>
<organism evidence="3 4">
    <name type="scientific">Streptomyces chromofuscus</name>
    <dbReference type="NCBI Taxonomy" id="42881"/>
    <lineage>
        <taxon>Bacteria</taxon>
        <taxon>Bacillati</taxon>
        <taxon>Actinomycetota</taxon>
        <taxon>Actinomycetes</taxon>
        <taxon>Kitasatosporales</taxon>
        <taxon>Streptomycetaceae</taxon>
        <taxon>Streptomyces</taxon>
    </lineage>
</organism>
<dbReference type="Proteomes" id="UP000594008">
    <property type="component" value="Chromosome"/>
</dbReference>
<sequence length="1234" mass="130964">MSVHSHTAAQHDAAATPEFPRHVVTAVLVSHDGARWLPDALAGLAGQERPVQYVMAADTGSADDSAQLVTDALGPDRVLHLARRTGFGQAVEEANRTAPLLTPEDLPYLKRPSGWDPGTRTWRDDAYDLPDLPYGEPVQWLWLLHDDCAPEPDTLAELLRVVENELVLGRDDVAVVGPKLRGWYDRRQLLEVGVTIANSGRRWTGLDRREQDQGQHDHVRPVLSVSTAGMLIRRDVFEQLGGFDRRLPLMRDDVDLCWRAHAAGHRVLVAPDAVVRHAEAASRERRTVDCAGRTTASPHKVDKAGAVYTLLVNARTATLPWVLFRLVLGTLLRTLAYLVGKVPGQAVDEIRGLLSVLLRPERIVAGRRRRGRPVVDKGELRPLFPPPGATVRATVEQVAGSVVGRSDPEVTSGAGRHGGAVESGPGGDDADFLQIEQFARLKRIARNPGPMLFLVLLFVSLVACRQLLGGGSLAGGALLPAPADSGELWSRYLDSWHPVGAGGDASAPPYLALVAMLASVLLGSTGLAVTVLLVCSVPLAGVTAYFGSRPLVESRLLRAWAAVVYAFLPAATGALAGGRLGTAVLAVLLPLLARAAVAASGLTNPTGARGSWRATWAYALLLTVTTAFTPIVWPVALVLGVALLAVRRGDITAYGLRFLTQLGTPLLVLAPWSLSLLPFGFFREAGLEYGDSAASALDLLGASPGGPGTVSGLMLIGIVLAALAALLRDERRSGIWTAWAVALVGLLFAVLSNSSAWAGPATLVYGIALLTAAVMGAEGARERVAEQSFGWRQPVAALIVFASAAGPLLVASGWMLRGADSPVERRDPVQVPAFVAEESNTRDQARTLVLDSDSPAHVGYTLVRGSGARLGDAELAAADGSNAALDKVVANLVAGSGADQADQLGDFAVRYVLVHKGAPREVSRVLDATPGLSRLSQQDGSALWRVDRQVARAVIVPASGSGDPEPVAAGPVEIHTKIPGGTDGRVLRLADTASEGWTATLDGRPLTRTTVDGWAQGFELPTEGGTLDVTYDDPVGHTAWLWAQGFLAVVLVVLALPGRRRDVDDDLPEEQAIPAQAVAGEGRRARRLRAQAEAEEAARDEEFPSPAQQETPVPVPQQQSYAMGVPPGEDVGAWQGDTTGYADAEYGTYAAEQYEGAGGQYPADGYGQPYQNDQYQADPYQGGQYDPYAYGGSPQPGAYEQSYDQYQQGYDPTYDPAQQRPHGSGSERPDGSQQ</sequence>
<dbReference type="GO" id="GO:0016740">
    <property type="term" value="F:transferase activity"/>
    <property type="evidence" value="ECO:0007669"/>
    <property type="project" value="UniProtKB-KW"/>
</dbReference>
<accession>A0A7M2TFM2</accession>
<feature type="transmembrane region" description="Helical" evidence="2">
    <location>
        <begin position="658"/>
        <end position="682"/>
    </location>
</feature>
<dbReference type="PANTHER" id="PTHR43685">
    <property type="entry name" value="GLYCOSYLTRANSFERASE"/>
    <property type="match status" value="1"/>
</dbReference>
<evidence type="ECO:0000313" key="4">
    <source>
        <dbReference type="Proteomes" id="UP000594008"/>
    </source>
</evidence>
<feature type="region of interest" description="Disordered" evidence="1">
    <location>
        <begin position="1160"/>
        <end position="1234"/>
    </location>
</feature>
<dbReference type="RefSeq" id="WP_189702299.1">
    <property type="nucleotide sequence ID" value="NZ_BMTA01000044.1"/>
</dbReference>
<feature type="transmembrane region" description="Helical" evidence="2">
    <location>
        <begin position="450"/>
        <end position="468"/>
    </location>
</feature>
<feature type="transmembrane region" description="Helical" evidence="2">
    <location>
        <begin position="615"/>
        <end position="646"/>
    </location>
</feature>
<dbReference type="EMBL" id="CP063374">
    <property type="protein sequence ID" value="QOV47004.1"/>
    <property type="molecule type" value="Genomic_DNA"/>
</dbReference>
<feature type="transmembrane region" description="Helical" evidence="2">
    <location>
        <begin position="510"/>
        <end position="539"/>
    </location>
</feature>
<evidence type="ECO:0000313" key="3">
    <source>
        <dbReference type="EMBL" id="QOV47004.1"/>
    </source>
</evidence>
<proteinExistence type="predicted"/>
<dbReference type="Pfam" id="PF13641">
    <property type="entry name" value="Glyco_tranf_2_3"/>
    <property type="match status" value="1"/>
</dbReference>
<keyword evidence="3" id="KW-0808">Transferase</keyword>
<evidence type="ECO:0000256" key="1">
    <source>
        <dbReference type="SAM" id="MobiDB-lite"/>
    </source>
</evidence>
<feature type="transmembrane region" description="Helical" evidence="2">
    <location>
        <begin position="708"/>
        <end position="727"/>
    </location>
</feature>
<dbReference type="Gene3D" id="3.90.550.10">
    <property type="entry name" value="Spore Coat Polysaccharide Biosynthesis Protein SpsA, Chain A"/>
    <property type="match status" value="1"/>
</dbReference>
<feature type="compositionally biased region" description="Basic and acidic residues" evidence="1">
    <location>
        <begin position="1225"/>
        <end position="1234"/>
    </location>
</feature>
<feature type="region of interest" description="Disordered" evidence="1">
    <location>
        <begin position="1062"/>
        <end position="1139"/>
    </location>
</feature>
<dbReference type="InterPro" id="IPR050834">
    <property type="entry name" value="Glycosyltransf_2"/>
</dbReference>